<dbReference type="GO" id="GO:0008673">
    <property type="term" value="F:2-dehydro-3-deoxygluconokinase activity"/>
    <property type="evidence" value="ECO:0007669"/>
    <property type="project" value="TreeGrafter"/>
</dbReference>
<dbReference type="InterPro" id="IPR050306">
    <property type="entry name" value="PfkB_Carbo_kinase"/>
</dbReference>
<reference evidence="5 6" key="1">
    <citation type="submission" date="2016-12" db="EMBL/GenBank/DDBJ databases">
        <title>Diversity of luminous bacteria.</title>
        <authorList>
            <person name="Yoshizawa S."/>
            <person name="Kogure K."/>
        </authorList>
    </citation>
    <scope>NUCLEOTIDE SEQUENCE [LARGE SCALE GENOMIC DNA]</scope>
    <source>
        <strain evidence="5 6">SA4-48</strain>
    </source>
</reference>
<dbReference type="PANTHER" id="PTHR43085">
    <property type="entry name" value="HEXOKINASE FAMILY MEMBER"/>
    <property type="match status" value="1"/>
</dbReference>
<dbReference type="EMBL" id="MSCH01000003">
    <property type="protein sequence ID" value="PQJ53485.1"/>
    <property type="molecule type" value="Genomic_DNA"/>
</dbReference>
<dbReference type="RefSeq" id="WP_105051971.1">
    <property type="nucleotide sequence ID" value="NZ_BMYG01000003.1"/>
</dbReference>
<dbReference type="InterPro" id="IPR029056">
    <property type="entry name" value="Ribokinase-like"/>
</dbReference>
<gene>
    <name evidence="5" type="ORF">BTO11_07265</name>
</gene>
<keyword evidence="3 5" id="KW-0418">Kinase</keyword>
<comment type="similarity">
    <text evidence="1">Belongs to the carbohydrate kinase PfkB family.</text>
</comment>
<organism evidence="5 6">
    <name type="scientific">Psychrosphaera saromensis</name>
    <dbReference type="NCBI Taxonomy" id="716813"/>
    <lineage>
        <taxon>Bacteria</taxon>
        <taxon>Pseudomonadati</taxon>
        <taxon>Pseudomonadota</taxon>
        <taxon>Gammaproteobacteria</taxon>
        <taxon>Alteromonadales</taxon>
        <taxon>Pseudoalteromonadaceae</taxon>
        <taxon>Psychrosphaera</taxon>
    </lineage>
</organism>
<keyword evidence="6" id="KW-1185">Reference proteome</keyword>
<dbReference type="OrthoDB" id="9776822at2"/>
<evidence type="ECO:0000256" key="3">
    <source>
        <dbReference type="ARBA" id="ARBA00022777"/>
    </source>
</evidence>
<dbReference type="CDD" id="cd01166">
    <property type="entry name" value="KdgK"/>
    <property type="match status" value="1"/>
</dbReference>
<evidence type="ECO:0000313" key="6">
    <source>
        <dbReference type="Proteomes" id="UP000239007"/>
    </source>
</evidence>
<dbReference type="AlphaFoldDB" id="A0A2S7UUT0"/>
<evidence type="ECO:0000259" key="4">
    <source>
        <dbReference type="Pfam" id="PF00294"/>
    </source>
</evidence>
<evidence type="ECO:0000256" key="2">
    <source>
        <dbReference type="ARBA" id="ARBA00022679"/>
    </source>
</evidence>
<comment type="caution">
    <text evidence="5">The sequence shown here is derived from an EMBL/GenBank/DDBJ whole genome shotgun (WGS) entry which is preliminary data.</text>
</comment>
<keyword evidence="2" id="KW-0808">Transferase</keyword>
<dbReference type="Gene3D" id="3.40.1190.20">
    <property type="match status" value="1"/>
</dbReference>
<sequence length="322" mass="36174">MKKVVLFGECMIELKQTGNSNTVPVQMQQGFAGDVFNAAVYLTRCFNDIDIQLFTALGRDDYSNNMKDYLKAENVGTDLILTSEDKIPGLYSIQTDSSGERSFTYWRNDAAARYTMELLTDDIIEKLKQSDMFVFSGISLAVIKPELRERFWQLIAQLKQAGVEIVFDPNYRPRLWADTTETKTQYELALQASDYVLPGIEDFEVLYGLSTFEDVADFCKPYNIQELVIKDGPNGVLIIQQQSSEKNDNQPTQQFINIEPVKTVIDTTSAGDSFNGVYLGARLSDLTVEQAVSKAAKTAGFVIQHPGAIVEKSIFHQFTKTL</sequence>
<evidence type="ECO:0000313" key="5">
    <source>
        <dbReference type="EMBL" id="PQJ53485.1"/>
    </source>
</evidence>
<dbReference type="GO" id="GO:0042840">
    <property type="term" value="P:D-glucuronate catabolic process"/>
    <property type="evidence" value="ECO:0007669"/>
    <property type="project" value="TreeGrafter"/>
</dbReference>
<dbReference type="InterPro" id="IPR011611">
    <property type="entry name" value="PfkB_dom"/>
</dbReference>
<feature type="domain" description="Carbohydrate kinase PfkB" evidence="4">
    <location>
        <begin position="1"/>
        <end position="309"/>
    </location>
</feature>
<dbReference type="SUPFAM" id="SSF53613">
    <property type="entry name" value="Ribokinase-like"/>
    <property type="match status" value="1"/>
</dbReference>
<accession>A0A2S7UUT0</accession>
<dbReference type="GO" id="GO:0005829">
    <property type="term" value="C:cytosol"/>
    <property type="evidence" value="ECO:0007669"/>
    <property type="project" value="TreeGrafter"/>
</dbReference>
<protein>
    <submittedName>
        <fullName evidence="5">Ketodeoxygluconokinase</fullName>
    </submittedName>
</protein>
<name>A0A2S7UUT0_9GAMM</name>
<dbReference type="GO" id="GO:0006974">
    <property type="term" value="P:DNA damage response"/>
    <property type="evidence" value="ECO:0007669"/>
    <property type="project" value="TreeGrafter"/>
</dbReference>
<dbReference type="GO" id="GO:0019698">
    <property type="term" value="P:D-galacturonate catabolic process"/>
    <property type="evidence" value="ECO:0007669"/>
    <property type="project" value="TreeGrafter"/>
</dbReference>
<dbReference type="Pfam" id="PF00294">
    <property type="entry name" value="PfkB"/>
    <property type="match status" value="1"/>
</dbReference>
<dbReference type="PANTHER" id="PTHR43085:SF15">
    <property type="entry name" value="2-DEHYDRO-3-DEOXYGLUCONOKINASE"/>
    <property type="match status" value="1"/>
</dbReference>
<proteinExistence type="inferred from homology"/>
<evidence type="ECO:0000256" key="1">
    <source>
        <dbReference type="ARBA" id="ARBA00010688"/>
    </source>
</evidence>
<dbReference type="Proteomes" id="UP000239007">
    <property type="component" value="Unassembled WGS sequence"/>
</dbReference>